<evidence type="ECO:0000313" key="3">
    <source>
        <dbReference type="Proteomes" id="UP001558652"/>
    </source>
</evidence>
<dbReference type="AlphaFoldDB" id="A0ABD0Y5T5"/>
<feature type="compositionally biased region" description="Polar residues" evidence="1">
    <location>
        <begin position="35"/>
        <end position="53"/>
    </location>
</feature>
<dbReference type="EMBL" id="JBFDAA010000014">
    <property type="protein sequence ID" value="KAL1122379.1"/>
    <property type="molecule type" value="Genomic_DNA"/>
</dbReference>
<comment type="caution">
    <text evidence="2">The sequence shown here is derived from an EMBL/GenBank/DDBJ whole genome shotgun (WGS) entry which is preliminary data.</text>
</comment>
<organism evidence="2 3">
    <name type="scientific">Ranatra chinensis</name>
    <dbReference type="NCBI Taxonomy" id="642074"/>
    <lineage>
        <taxon>Eukaryota</taxon>
        <taxon>Metazoa</taxon>
        <taxon>Ecdysozoa</taxon>
        <taxon>Arthropoda</taxon>
        <taxon>Hexapoda</taxon>
        <taxon>Insecta</taxon>
        <taxon>Pterygota</taxon>
        <taxon>Neoptera</taxon>
        <taxon>Paraneoptera</taxon>
        <taxon>Hemiptera</taxon>
        <taxon>Heteroptera</taxon>
        <taxon>Panheteroptera</taxon>
        <taxon>Nepomorpha</taxon>
        <taxon>Nepidae</taxon>
        <taxon>Ranatrinae</taxon>
        <taxon>Ranatra</taxon>
    </lineage>
</organism>
<keyword evidence="3" id="KW-1185">Reference proteome</keyword>
<sequence length="115" mass="12870">MATSRNLFQPMNSQQERTDYVQKKHKFKHRENWGASATGSVSTDVNRHCTQPNRSLPISFSFVQYRTIQNMNGKNSRPSARAFCSCGGVEIVTGDEDESVSPPRRGRRPPSGPEG</sequence>
<evidence type="ECO:0000256" key="1">
    <source>
        <dbReference type="SAM" id="MobiDB-lite"/>
    </source>
</evidence>
<feature type="region of interest" description="Disordered" evidence="1">
    <location>
        <begin position="93"/>
        <end position="115"/>
    </location>
</feature>
<feature type="compositionally biased region" description="Polar residues" evidence="1">
    <location>
        <begin position="1"/>
        <end position="15"/>
    </location>
</feature>
<reference evidence="2 3" key="1">
    <citation type="submission" date="2024-07" db="EMBL/GenBank/DDBJ databases">
        <title>Chromosome-level genome assembly of the water stick insect Ranatra chinensis (Heteroptera: Nepidae).</title>
        <authorList>
            <person name="Liu X."/>
        </authorList>
    </citation>
    <scope>NUCLEOTIDE SEQUENCE [LARGE SCALE GENOMIC DNA]</scope>
    <source>
        <strain evidence="2">Cailab_2021Rc</strain>
        <tissue evidence="2">Muscle</tissue>
    </source>
</reference>
<accession>A0ABD0Y5T5</accession>
<feature type="region of interest" description="Disordered" evidence="1">
    <location>
        <begin position="1"/>
        <end position="53"/>
    </location>
</feature>
<proteinExistence type="predicted"/>
<protein>
    <submittedName>
        <fullName evidence="2">Uncharacterized protein</fullName>
    </submittedName>
</protein>
<dbReference type="Proteomes" id="UP001558652">
    <property type="component" value="Unassembled WGS sequence"/>
</dbReference>
<evidence type="ECO:0000313" key="2">
    <source>
        <dbReference type="EMBL" id="KAL1122379.1"/>
    </source>
</evidence>
<name>A0ABD0Y5T5_9HEMI</name>
<gene>
    <name evidence="2" type="ORF">AAG570_003784</name>
</gene>